<dbReference type="PATRIC" id="fig|1120925.3.peg.2565"/>
<sequence>MKKILLFAFMLFPVLAQAQSFKYQKTESGFKNYQGQATLTGTFSRNLDPEYLDYMGDDICFEPNQASSVLIPRPKGDERTVWFCFSNFDTAKKTFKLPNNIKKGYCEYKGQATIQIKDYKLFIEETEGFDLTQLVSAKNITPTKAIKCEVQE</sequence>
<feature type="signal peptide" evidence="1">
    <location>
        <begin position="1"/>
        <end position="18"/>
    </location>
</feature>
<comment type="caution">
    <text evidence="2">The sequence shown here is derived from an EMBL/GenBank/DDBJ whole genome shotgun (WGS) entry which is preliminary data.</text>
</comment>
<dbReference type="Proteomes" id="UP000018460">
    <property type="component" value="Unassembled WGS sequence"/>
</dbReference>
<gene>
    <name evidence="2" type="ORF">F941_02428</name>
</gene>
<feature type="chain" id="PRO_5004142170" evidence="1">
    <location>
        <begin position="19"/>
        <end position="152"/>
    </location>
</feature>
<organism evidence="2 3">
    <name type="scientific">Acinetobacter bouvetii DSM 14964 = CIP 107468</name>
    <dbReference type="NCBI Taxonomy" id="1120925"/>
    <lineage>
        <taxon>Bacteria</taxon>
        <taxon>Pseudomonadati</taxon>
        <taxon>Pseudomonadota</taxon>
        <taxon>Gammaproteobacteria</taxon>
        <taxon>Moraxellales</taxon>
        <taxon>Moraxellaceae</taxon>
        <taxon>Acinetobacter</taxon>
    </lineage>
</organism>
<dbReference type="EMBL" id="APQD01000019">
    <property type="protein sequence ID" value="ENV81983.1"/>
    <property type="molecule type" value="Genomic_DNA"/>
</dbReference>
<proteinExistence type="predicted"/>
<evidence type="ECO:0000313" key="2">
    <source>
        <dbReference type="EMBL" id="ENV81983.1"/>
    </source>
</evidence>
<dbReference type="OrthoDB" id="8703735at2"/>
<keyword evidence="3" id="KW-1185">Reference proteome</keyword>
<evidence type="ECO:0000313" key="3">
    <source>
        <dbReference type="Proteomes" id="UP000018460"/>
    </source>
</evidence>
<dbReference type="AlphaFoldDB" id="N9DNF6"/>
<protein>
    <submittedName>
        <fullName evidence="2">Uncharacterized protein</fullName>
    </submittedName>
</protein>
<accession>N9DNF6</accession>
<keyword evidence="1" id="KW-0732">Signal</keyword>
<evidence type="ECO:0000256" key="1">
    <source>
        <dbReference type="SAM" id="SignalP"/>
    </source>
</evidence>
<name>N9DNF6_9GAMM</name>
<reference evidence="2 3" key="1">
    <citation type="submission" date="2013-02" db="EMBL/GenBank/DDBJ databases">
        <title>The Genome Sequence of Acinetobacter bouvetii CIP 107468.</title>
        <authorList>
            <consortium name="The Broad Institute Genome Sequencing Platform"/>
            <consortium name="The Broad Institute Genome Sequencing Center for Infectious Disease"/>
            <person name="Cerqueira G."/>
            <person name="Feldgarden M."/>
            <person name="Courvalin P."/>
            <person name="Perichon B."/>
            <person name="Grillot-Courvalin C."/>
            <person name="Clermont D."/>
            <person name="Rocha E."/>
            <person name="Yoon E.-J."/>
            <person name="Nemec A."/>
            <person name="Walker B."/>
            <person name="Young S.K."/>
            <person name="Zeng Q."/>
            <person name="Gargeya S."/>
            <person name="Fitzgerald M."/>
            <person name="Haas B."/>
            <person name="Abouelleil A."/>
            <person name="Alvarado L."/>
            <person name="Arachchi H.M."/>
            <person name="Berlin A.M."/>
            <person name="Chapman S.B."/>
            <person name="Dewar J."/>
            <person name="Goldberg J."/>
            <person name="Griggs A."/>
            <person name="Gujja S."/>
            <person name="Hansen M."/>
            <person name="Howarth C."/>
            <person name="Imamovic A."/>
            <person name="Larimer J."/>
            <person name="McCowan C."/>
            <person name="Murphy C."/>
            <person name="Neiman D."/>
            <person name="Pearson M."/>
            <person name="Priest M."/>
            <person name="Roberts A."/>
            <person name="Saif S."/>
            <person name="Shea T."/>
            <person name="Sisk P."/>
            <person name="Sykes S."/>
            <person name="Wortman J."/>
            <person name="Nusbaum C."/>
            <person name="Birren B."/>
        </authorList>
    </citation>
    <scope>NUCLEOTIDE SEQUENCE [LARGE SCALE GENOMIC DNA]</scope>
    <source>
        <strain evidence="2 3">CIP 107468</strain>
    </source>
</reference>
<dbReference type="eggNOG" id="ENOG5033CNT">
    <property type="taxonomic scope" value="Bacteria"/>
</dbReference>
<dbReference type="RefSeq" id="WP_005011697.1">
    <property type="nucleotide sequence ID" value="NZ_KB849727.1"/>
</dbReference>